<dbReference type="STRING" id="536979.SAMN04488055_0741"/>
<dbReference type="Pfam" id="PF01323">
    <property type="entry name" value="DSBA"/>
    <property type="match status" value="1"/>
</dbReference>
<dbReference type="AlphaFoldDB" id="A0A1N6DHC9"/>
<evidence type="ECO:0000313" key="3">
    <source>
        <dbReference type="Proteomes" id="UP000185003"/>
    </source>
</evidence>
<gene>
    <name evidence="2" type="ORF">SAMN04488055_0741</name>
</gene>
<proteinExistence type="predicted"/>
<dbReference type="PANTHER" id="PTHR13887:SF41">
    <property type="entry name" value="THIOREDOXIN SUPERFAMILY PROTEIN"/>
    <property type="match status" value="1"/>
</dbReference>
<dbReference type="RefSeq" id="WP_074240422.1">
    <property type="nucleotide sequence ID" value="NZ_FSRA01000001.1"/>
</dbReference>
<feature type="domain" description="DSBA-like thioredoxin" evidence="1">
    <location>
        <begin position="3"/>
        <end position="202"/>
    </location>
</feature>
<accession>A0A1N6DHC9</accession>
<protein>
    <submittedName>
        <fullName evidence="2">Predicted dithiol-disulfide isomerase, DsbA family</fullName>
    </submittedName>
</protein>
<dbReference type="OrthoDB" id="9799122at2"/>
<evidence type="ECO:0000313" key="2">
    <source>
        <dbReference type="EMBL" id="SIN70083.1"/>
    </source>
</evidence>
<dbReference type="GO" id="GO:0016491">
    <property type="term" value="F:oxidoreductase activity"/>
    <property type="evidence" value="ECO:0007669"/>
    <property type="project" value="InterPro"/>
</dbReference>
<keyword evidence="2" id="KW-0413">Isomerase</keyword>
<reference evidence="2 3" key="1">
    <citation type="submission" date="2016-11" db="EMBL/GenBank/DDBJ databases">
        <authorList>
            <person name="Jaros S."/>
            <person name="Januszkiewicz K."/>
            <person name="Wedrychowicz H."/>
        </authorList>
    </citation>
    <scope>NUCLEOTIDE SEQUENCE [LARGE SCALE GENOMIC DNA]</scope>
    <source>
        <strain evidence="2 3">DSM 24787</strain>
    </source>
</reference>
<dbReference type="CDD" id="cd03024">
    <property type="entry name" value="DsbA_FrnE"/>
    <property type="match status" value="1"/>
</dbReference>
<dbReference type="Proteomes" id="UP000185003">
    <property type="component" value="Unassembled WGS sequence"/>
</dbReference>
<keyword evidence="3" id="KW-1185">Reference proteome</keyword>
<dbReference type="InterPro" id="IPR001853">
    <property type="entry name" value="DSBA-like_thioredoxin_dom"/>
</dbReference>
<dbReference type="InterPro" id="IPR036249">
    <property type="entry name" value="Thioredoxin-like_sf"/>
</dbReference>
<dbReference type="Gene3D" id="3.40.30.10">
    <property type="entry name" value="Glutaredoxin"/>
    <property type="match status" value="1"/>
</dbReference>
<dbReference type="SUPFAM" id="SSF52833">
    <property type="entry name" value="Thioredoxin-like"/>
    <property type="match status" value="1"/>
</dbReference>
<dbReference type="GO" id="GO:0016853">
    <property type="term" value="F:isomerase activity"/>
    <property type="evidence" value="ECO:0007669"/>
    <property type="project" value="UniProtKB-KW"/>
</dbReference>
<dbReference type="EMBL" id="FSRA01000001">
    <property type="protein sequence ID" value="SIN70083.1"/>
    <property type="molecule type" value="Genomic_DNA"/>
</dbReference>
<name>A0A1N6DHC9_9BACT</name>
<dbReference type="PANTHER" id="PTHR13887">
    <property type="entry name" value="GLUTATHIONE S-TRANSFERASE KAPPA"/>
    <property type="match status" value="1"/>
</dbReference>
<organism evidence="2 3">
    <name type="scientific">Chitinophaga niabensis</name>
    <dbReference type="NCBI Taxonomy" id="536979"/>
    <lineage>
        <taxon>Bacteria</taxon>
        <taxon>Pseudomonadati</taxon>
        <taxon>Bacteroidota</taxon>
        <taxon>Chitinophagia</taxon>
        <taxon>Chitinophagales</taxon>
        <taxon>Chitinophagaceae</taxon>
        <taxon>Chitinophaga</taxon>
    </lineage>
</organism>
<sequence>MKIDIWSDVACPFCYIGKRHLEAALEQFPHKNEVEVTWHNFELDPNASRDNKEDQYTLLARKYGMSREQAIENTDRVAASGEKAGLAFEFDKVIPTNTFDAHRLIQFAAQHGKQDEMEERLFSAYFMEGKHISNKETLLAIAKDLGLDATEVLNSDAYTKEVRKDEADAQSLGIRGVPFFVFDMKYAVSGAQPVDAFTQTLQKVWEETHPPVELIRTGDKGETCEDGSCTV</sequence>
<evidence type="ECO:0000259" key="1">
    <source>
        <dbReference type="Pfam" id="PF01323"/>
    </source>
</evidence>